<keyword evidence="5" id="KW-0539">Nucleus</keyword>
<evidence type="ECO:0000256" key="3">
    <source>
        <dbReference type="ARBA" id="ARBA00023125"/>
    </source>
</evidence>
<dbReference type="CDD" id="cd11401">
    <property type="entry name" value="bHLHzip_Mad"/>
    <property type="match status" value="1"/>
</dbReference>
<sequence length="286" mass="31821">RAHLRSCLEKLKDMVPLGPEASRHTTLGLLTKAKRFIKSLEEREKRHSSHKEQLSREQRYLRRRLAQLRASPAPPARPPLPHTRADSLSSLESSSGVSTADRSPSSVSESGKREGIGIWRTVRPPPCLKVFRRALDARVQNECASTCGCGGRGRGGRRDQASPCSLRAGGVECGIDPVSVSHYAHNSHYSSIVKWSRNIDISNIVFDIFLHSTLKRRCNNFLNPRNGVQFFNKRQKAYFAVRLSMCSEALGLQGVISGGDLREAPQRAYRGPLATYPFINYASNAQ</sequence>
<dbReference type="Gene3D" id="4.10.280.10">
    <property type="entry name" value="Helix-loop-helix DNA-binding domain"/>
    <property type="match status" value="1"/>
</dbReference>
<evidence type="ECO:0000256" key="5">
    <source>
        <dbReference type="ARBA" id="ARBA00023242"/>
    </source>
</evidence>
<name>A0ABQ7Q0S7_PLUXY</name>
<keyword evidence="3" id="KW-0238">DNA-binding</keyword>
<accession>A0ABQ7Q0S7</accession>
<dbReference type="InterPro" id="IPR011598">
    <property type="entry name" value="bHLH_dom"/>
</dbReference>
<dbReference type="Pfam" id="PF00010">
    <property type="entry name" value="HLH"/>
    <property type="match status" value="1"/>
</dbReference>
<evidence type="ECO:0000259" key="7">
    <source>
        <dbReference type="PROSITE" id="PS50888"/>
    </source>
</evidence>
<evidence type="ECO:0000256" key="1">
    <source>
        <dbReference type="ARBA" id="ARBA00004123"/>
    </source>
</evidence>
<evidence type="ECO:0000313" key="8">
    <source>
        <dbReference type="EMBL" id="KAG7298843.1"/>
    </source>
</evidence>
<evidence type="ECO:0000313" key="9">
    <source>
        <dbReference type="Proteomes" id="UP000823941"/>
    </source>
</evidence>
<dbReference type="SUPFAM" id="SSF47459">
    <property type="entry name" value="HLH, helix-loop-helix DNA-binding domain"/>
    <property type="match status" value="1"/>
</dbReference>
<keyword evidence="4" id="KW-0804">Transcription</keyword>
<feature type="non-terminal residue" evidence="8">
    <location>
        <position position="1"/>
    </location>
</feature>
<dbReference type="PANTHER" id="PTHR11969">
    <property type="entry name" value="MAX DIMERIZATION, MAD"/>
    <property type="match status" value="1"/>
</dbReference>
<reference evidence="8 9" key="1">
    <citation type="submission" date="2021-06" db="EMBL/GenBank/DDBJ databases">
        <title>A haploid diamondback moth (Plutella xylostella L.) genome assembly resolves 31 chromosomes and identifies a diamide resistance mutation.</title>
        <authorList>
            <person name="Ward C.M."/>
            <person name="Perry K.D."/>
            <person name="Baker G."/>
            <person name="Powis K."/>
            <person name="Heckel D.G."/>
            <person name="Baxter S.W."/>
        </authorList>
    </citation>
    <scope>NUCLEOTIDE SEQUENCE [LARGE SCALE GENOMIC DNA]</scope>
    <source>
        <strain evidence="8 9">LV</strain>
        <tissue evidence="8">Single pupa</tissue>
    </source>
</reference>
<dbReference type="PANTHER" id="PTHR11969:SF54">
    <property type="entry name" value="MAD-LIKE PROTEIN 1"/>
    <property type="match status" value="1"/>
</dbReference>
<comment type="subcellular location">
    <subcellularLocation>
        <location evidence="1">Nucleus</location>
    </subcellularLocation>
</comment>
<feature type="region of interest" description="Disordered" evidence="6">
    <location>
        <begin position="69"/>
        <end position="113"/>
    </location>
</feature>
<dbReference type="Proteomes" id="UP000823941">
    <property type="component" value="Chromosome 23"/>
</dbReference>
<dbReference type="EMBL" id="JAHIBW010000023">
    <property type="protein sequence ID" value="KAG7298843.1"/>
    <property type="molecule type" value="Genomic_DNA"/>
</dbReference>
<dbReference type="InterPro" id="IPR036638">
    <property type="entry name" value="HLH_DNA-bd_sf"/>
</dbReference>
<feature type="compositionally biased region" description="Pro residues" evidence="6">
    <location>
        <begin position="72"/>
        <end position="81"/>
    </location>
</feature>
<organism evidence="8 9">
    <name type="scientific">Plutella xylostella</name>
    <name type="common">Diamondback moth</name>
    <name type="synonym">Plutella maculipennis</name>
    <dbReference type="NCBI Taxonomy" id="51655"/>
    <lineage>
        <taxon>Eukaryota</taxon>
        <taxon>Metazoa</taxon>
        <taxon>Ecdysozoa</taxon>
        <taxon>Arthropoda</taxon>
        <taxon>Hexapoda</taxon>
        <taxon>Insecta</taxon>
        <taxon>Pterygota</taxon>
        <taxon>Neoptera</taxon>
        <taxon>Endopterygota</taxon>
        <taxon>Lepidoptera</taxon>
        <taxon>Glossata</taxon>
        <taxon>Ditrysia</taxon>
        <taxon>Yponomeutoidea</taxon>
        <taxon>Plutellidae</taxon>
        <taxon>Plutella</taxon>
    </lineage>
</organism>
<feature type="domain" description="BHLH" evidence="7">
    <location>
        <begin position="1"/>
        <end position="40"/>
    </location>
</feature>
<dbReference type="PROSITE" id="PS50888">
    <property type="entry name" value="BHLH"/>
    <property type="match status" value="1"/>
</dbReference>
<comment type="caution">
    <text evidence="8">The sequence shown here is derived from an EMBL/GenBank/DDBJ whole genome shotgun (WGS) entry which is preliminary data.</text>
</comment>
<evidence type="ECO:0000256" key="2">
    <source>
        <dbReference type="ARBA" id="ARBA00023015"/>
    </source>
</evidence>
<evidence type="ECO:0000256" key="4">
    <source>
        <dbReference type="ARBA" id="ARBA00023163"/>
    </source>
</evidence>
<protein>
    <recommendedName>
        <fullName evidence="7">BHLH domain-containing protein</fullName>
    </recommendedName>
</protein>
<proteinExistence type="predicted"/>
<evidence type="ECO:0000256" key="6">
    <source>
        <dbReference type="SAM" id="MobiDB-lite"/>
    </source>
</evidence>
<keyword evidence="2" id="KW-0805">Transcription regulation</keyword>
<gene>
    <name evidence="8" type="ORF">JYU34_017295</name>
</gene>
<keyword evidence="9" id="KW-1185">Reference proteome</keyword>
<feature type="compositionally biased region" description="Polar residues" evidence="6">
    <location>
        <begin position="96"/>
        <end position="109"/>
    </location>
</feature>